<dbReference type="Proteomes" id="UP000316541">
    <property type="component" value="Unassembled WGS sequence"/>
</dbReference>
<name>A0A544YUU3_9ACTN</name>
<feature type="transmembrane region" description="Helical" evidence="1">
    <location>
        <begin position="66"/>
        <end position="88"/>
    </location>
</feature>
<keyword evidence="1" id="KW-1133">Transmembrane helix</keyword>
<feature type="transmembrane region" description="Helical" evidence="1">
    <location>
        <begin position="136"/>
        <end position="155"/>
    </location>
</feature>
<gene>
    <name evidence="2" type="ORF">FLX08_15305</name>
</gene>
<sequence length="156" mass="16558">MLLTALLLVVAADAYFVVTTLADFFPFNNVREAKRSEKLTEVAVNGPILALPALLLVWASAAGLPVLAYAGAAVELLALLGGLALWWLPYLTGLTVPWATAGTGETWAALHARTYAKTITVLPRRGDAPRPNLEHMILHTLMLVATAGVLTAAMTL</sequence>
<accession>A0A544YUU3</accession>
<protein>
    <submittedName>
        <fullName evidence="2">Uncharacterized protein</fullName>
    </submittedName>
</protein>
<keyword evidence="1" id="KW-0472">Membrane</keyword>
<organism evidence="2 3">
    <name type="scientific">Microbispora hainanensis</name>
    <dbReference type="NCBI Taxonomy" id="568844"/>
    <lineage>
        <taxon>Bacteria</taxon>
        <taxon>Bacillati</taxon>
        <taxon>Actinomycetota</taxon>
        <taxon>Actinomycetes</taxon>
        <taxon>Streptosporangiales</taxon>
        <taxon>Streptosporangiaceae</taxon>
        <taxon>Microbispora</taxon>
    </lineage>
</organism>
<dbReference type="RefSeq" id="WP_142619513.1">
    <property type="nucleotide sequence ID" value="NZ_VIRM01000016.1"/>
</dbReference>
<evidence type="ECO:0000313" key="3">
    <source>
        <dbReference type="Proteomes" id="UP000316541"/>
    </source>
</evidence>
<feature type="transmembrane region" description="Helical" evidence="1">
    <location>
        <begin position="42"/>
        <end position="59"/>
    </location>
</feature>
<evidence type="ECO:0000313" key="2">
    <source>
        <dbReference type="EMBL" id="TQS20534.1"/>
    </source>
</evidence>
<comment type="caution">
    <text evidence="2">The sequence shown here is derived from an EMBL/GenBank/DDBJ whole genome shotgun (WGS) entry which is preliminary data.</text>
</comment>
<dbReference type="EMBL" id="VIRM01000016">
    <property type="protein sequence ID" value="TQS20534.1"/>
    <property type="molecule type" value="Genomic_DNA"/>
</dbReference>
<dbReference type="AlphaFoldDB" id="A0A544YUU3"/>
<reference evidence="2 3" key="1">
    <citation type="submission" date="2019-07" db="EMBL/GenBank/DDBJ databases">
        <title>Microbispora hainanensis DSM 45428.</title>
        <authorList>
            <person name="Thawai C."/>
        </authorList>
    </citation>
    <scope>NUCLEOTIDE SEQUENCE [LARGE SCALE GENOMIC DNA]</scope>
    <source>
        <strain evidence="2 3">DSM 45428</strain>
    </source>
</reference>
<evidence type="ECO:0000256" key="1">
    <source>
        <dbReference type="SAM" id="Phobius"/>
    </source>
</evidence>
<keyword evidence="1" id="KW-0812">Transmembrane</keyword>
<proteinExistence type="predicted"/>